<dbReference type="GO" id="GO:0042761">
    <property type="term" value="P:very long-chain fatty acid biosynthetic process"/>
    <property type="evidence" value="ECO:0007669"/>
    <property type="project" value="TreeGrafter"/>
</dbReference>
<evidence type="ECO:0000256" key="2">
    <source>
        <dbReference type="ARBA" id="ARBA00007742"/>
    </source>
</evidence>
<reference evidence="12 13" key="2">
    <citation type="journal article" date="2013" name="PLoS ONE">
        <title>Whole genome mapping and re-organization of the nuclear and mitochondrial genomes of Babesia microti isolates.</title>
        <authorList>
            <person name="Cornillot E."/>
            <person name="Dassouli A."/>
            <person name="Garg A."/>
            <person name="Pachikara N."/>
            <person name="Randazzo S."/>
            <person name="Depoix D."/>
            <person name="Carcy B."/>
            <person name="Delbecq S."/>
            <person name="Frutos R."/>
            <person name="Silva J.C."/>
            <person name="Sutton R."/>
            <person name="Krause P.J."/>
            <person name="Mamoun C.B."/>
        </authorList>
    </citation>
    <scope>NUCLEOTIDE SEQUENCE [LARGE SCALE GENOMIC DNA]</scope>
    <source>
        <strain evidence="12 13">RI</strain>
    </source>
</reference>
<dbReference type="InterPro" id="IPR029071">
    <property type="entry name" value="Ubiquitin-like_domsf"/>
</dbReference>
<name>I7IH66_BABMR</name>
<keyword evidence="4 10" id="KW-0812">Transmembrane</keyword>
<evidence type="ECO:0000256" key="7">
    <source>
        <dbReference type="ARBA" id="ARBA00023002"/>
    </source>
</evidence>
<evidence type="ECO:0000256" key="3">
    <source>
        <dbReference type="ARBA" id="ARBA00022516"/>
    </source>
</evidence>
<evidence type="ECO:0000256" key="4">
    <source>
        <dbReference type="ARBA" id="ARBA00022692"/>
    </source>
</evidence>
<dbReference type="Gene3D" id="3.10.20.90">
    <property type="entry name" value="Phosphatidylinositol 3-kinase Catalytic Subunit, Chain A, domain 1"/>
    <property type="match status" value="1"/>
</dbReference>
<keyword evidence="6 10" id="KW-1133">Transmembrane helix</keyword>
<dbReference type="GeneID" id="24425722"/>
<evidence type="ECO:0000256" key="10">
    <source>
        <dbReference type="SAM" id="Phobius"/>
    </source>
</evidence>
<evidence type="ECO:0000313" key="13">
    <source>
        <dbReference type="Proteomes" id="UP000002899"/>
    </source>
</evidence>
<dbReference type="GO" id="GO:0005789">
    <property type="term" value="C:endoplasmic reticulum membrane"/>
    <property type="evidence" value="ECO:0007669"/>
    <property type="project" value="UniProtKB-SubCell"/>
</dbReference>
<dbReference type="SUPFAM" id="SSF54236">
    <property type="entry name" value="Ubiquitin-like"/>
    <property type="match status" value="1"/>
</dbReference>
<evidence type="ECO:0000313" key="12">
    <source>
        <dbReference type="EMBL" id="CCF75277.1"/>
    </source>
</evidence>
<evidence type="ECO:0000259" key="11">
    <source>
        <dbReference type="Pfam" id="PF02544"/>
    </source>
</evidence>
<evidence type="ECO:0000256" key="9">
    <source>
        <dbReference type="ARBA" id="ARBA00023136"/>
    </source>
</evidence>
<evidence type="ECO:0000256" key="1">
    <source>
        <dbReference type="ARBA" id="ARBA00004477"/>
    </source>
</evidence>
<dbReference type="PANTHER" id="PTHR10556">
    <property type="entry name" value="3-OXO-5-ALPHA-STEROID 4-DEHYDROGENASE"/>
    <property type="match status" value="1"/>
</dbReference>
<keyword evidence="8" id="KW-0443">Lipid metabolism</keyword>
<dbReference type="EC" id="1.3.1.93" evidence="12"/>
<keyword evidence="3" id="KW-0444">Lipid biosynthesis</keyword>
<comment type="similarity">
    <text evidence="2">Belongs to the steroid 5-alpha reductase family.</text>
</comment>
<reference evidence="12 13" key="3">
    <citation type="journal article" date="2016" name="Sci. Rep.">
        <title>Genome-wide diversity and gene expression profiling of Babesia microti isolates identify polymorphic genes that mediate host-pathogen interactions.</title>
        <authorList>
            <person name="Silva J.C."/>
            <person name="Cornillot E."/>
            <person name="McCracken C."/>
            <person name="Usmani-Brown S."/>
            <person name="Dwivedi A."/>
            <person name="Ifeonu O.O."/>
            <person name="Crabtree J."/>
            <person name="Gotia H.T."/>
            <person name="Virji A.Z."/>
            <person name="Reynes C."/>
            <person name="Colinge J."/>
            <person name="Kumar V."/>
            <person name="Lawres L."/>
            <person name="Pazzi J.E."/>
            <person name="Pablo J.V."/>
            <person name="Hung C."/>
            <person name="Brancato J."/>
            <person name="Kumari P."/>
            <person name="Orvis J."/>
            <person name="Tretina K."/>
            <person name="Chibucos M."/>
            <person name="Ott S."/>
            <person name="Sadzewicz L."/>
            <person name="Sengamalay N."/>
            <person name="Shetty A.C."/>
            <person name="Su Q."/>
            <person name="Tallon L."/>
            <person name="Fraser C.M."/>
            <person name="Frutos R."/>
            <person name="Molina D.M."/>
            <person name="Krause P.J."/>
            <person name="Ben Mamoun C."/>
        </authorList>
    </citation>
    <scope>NUCLEOTIDE SEQUENCE [LARGE SCALE GENOMIC DNA]</scope>
    <source>
        <strain evidence="12 13">RI</strain>
    </source>
</reference>
<dbReference type="GO" id="GO:0102758">
    <property type="term" value="F:very-long-chain enoyl-CoA reductase activity"/>
    <property type="evidence" value="ECO:0007669"/>
    <property type="project" value="UniProtKB-EC"/>
</dbReference>
<evidence type="ECO:0000256" key="8">
    <source>
        <dbReference type="ARBA" id="ARBA00023098"/>
    </source>
</evidence>
<dbReference type="OrthoDB" id="540503at2759"/>
<protein>
    <submittedName>
        <fullName evidence="12">Enoyl reductase</fullName>
        <ecNumber evidence="12">1.3.1.93</ecNumber>
    </submittedName>
</protein>
<dbReference type="PANTHER" id="PTHR10556:SF28">
    <property type="entry name" value="VERY-LONG-CHAIN ENOYL-COA REDUCTASE"/>
    <property type="match status" value="1"/>
</dbReference>
<dbReference type="EMBL" id="LN871599">
    <property type="protein sequence ID" value="CCF75277.1"/>
    <property type="molecule type" value="Genomic_DNA"/>
</dbReference>
<feature type="transmembrane region" description="Helical" evidence="10">
    <location>
        <begin position="115"/>
        <end position="131"/>
    </location>
</feature>
<keyword evidence="7 12" id="KW-0560">Oxidoreductase</keyword>
<reference evidence="12 13" key="1">
    <citation type="journal article" date="2012" name="Nucleic Acids Res.">
        <title>Sequencing of the smallest Apicomplexan genome from the human pathogen Babesia microti.</title>
        <authorList>
            <person name="Cornillot E."/>
            <person name="Hadj-Kaddour K."/>
            <person name="Dassouli A."/>
            <person name="Noel B."/>
            <person name="Ranwez V."/>
            <person name="Vacherie B."/>
            <person name="Augagneur Y."/>
            <person name="Bres V."/>
            <person name="Duclos A."/>
            <person name="Randazzo S."/>
            <person name="Carcy B."/>
            <person name="Debierre-Grockiego F."/>
            <person name="Delbecq S."/>
            <person name="Moubri-Menage K."/>
            <person name="Shams-Eldin H."/>
            <person name="Usmani-Brown S."/>
            <person name="Bringaud F."/>
            <person name="Wincker P."/>
            <person name="Vivares C.P."/>
            <person name="Schwarz R.T."/>
            <person name="Schetters T.P."/>
            <person name="Krause P.J."/>
            <person name="Gorenflot A."/>
            <person name="Berry V."/>
            <person name="Barbe V."/>
            <person name="Ben Mamoun C."/>
        </authorList>
    </citation>
    <scope>NUCLEOTIDE SEQUENCE [LARGE SCALE GENOMIC DNA]</scope>
    <source>
        <strain evidence="12 13">RI</strain>
    </source>
</reference>
<feature type="transmembrane region" description="Helical" evidence="10">
    <location>
        <begin position="83"/>
        <end position="103"/>
    </location>
</feature>
<feature type="domain" description="3-oxo-5-alpha-steroid 4-dehydrogenase C-terminal" evidence="11">
    <location>
        <begin position="146"/>
        <end position="296"/>
    </location>
</feature>
<feature type="transmembrane region" description="Helical" evidence="10">
    <location>
        <begin position="152"/>
        <end position="171"/>
    </location>
</feature>
<dbReference type="Proteomes" id="UP000002899">
    <property type="component" value="Chromosome IV"/>
</dbReference>
<dbReference type="VEuPathDB" id="PiroplasmaDB:BmR1_04g05395"/>
<evidence type="ECO:0000256" key="5">
    <source>
        <dbReference type="ARBA" id="ARBA00022857"/>
    </source>
</evidence>
<dbReference type="Pfam" id="PF02544">
    <property type="entry name" value="Steroid_dh"/>
    <property type="match status" value="1"/>
</dbReference>
<dbReference type="CDD" id="cd01801">
    <property type="entry name" value="Ubl_TECR_like"/>
    <property type="match status" value="1"/>
</dbReference>
<gene>
    <name evidence="12" type="ORF">BmR1_04g05395</name>
</gene>
<organism evidence="12 13">
    <name type="scientific">Babesia microti (strain RI)</name>
    <dbReference type="NCBI Taxonomy" id="1133968"/>
    <lineage>
        <taxon>Eukaryota</taxon>
        <taxon>Sar</taxon>
        <taxon>Alveolata</taxon>
        <taxon>Apicomplexa</taxon>
        <taxon>Aconoidasida</taxon>
        <taxon>Piroplasmida</taxon>
        <taxon>Babesiidae</taxon>
        <taxon>Babesia</taxon>
    </lineage>
</organism>
<dbReference type="KEGG" id="bmic:BmR1_04g05395"/>
<comment type="subcellular location">
    <subcellularLocation>
        <location evidence="1">Endoplasmic reticulum membrane</location>
        <topology evidence="1">Multi-pass membrane protein</topology>
    </subcellularLocation>
</comment>
<evidence type="ECO:0000256" key="6">
    <source>
        <dbReference type="ARBA" id="ARBA00022989"/>
    </source>
</evidence>
<sequence>MKVILRCHNGVFIDRLDLPDDATGDTLRKIFYSKYHYYPERQKWTLNSANGTLLEDKPLSSLGVKDDSTLFFKDLGVQVSWRMVFCLEYMGPLLIFPCLYFFPSIFYPTTSVPKSPTQVTAFFMLILHFLKREIESLFIHRFSRSTMPLTNLITNCVHYWLFCGVGIGYYIFHPYYSPNPITSNKFCQTIIVGLFITFEFLNLMTHLTLRDLRTPGTKERNIPNGWGYQYVSCAHYLWEICCWITFSMLVQTISAYAFTILAAFIMSKWALKKHETYFKQFPSYPKSRKAIFPFIL</sequence>
<accession>I7IH66</accession>
<proteinExistence type="inferred from homology"/>
<feature type="transmembrane region" description="Helical" evidence="10">
    <location>
        <begin position="191"/>
        <end position="209"/>
    </location>
</feature>
<dbReference type="AlphaFoldDB" id="I7IH66"/>
<keyword evidence="5" id="KW-0521">NADP</keyword>
<dbReference type="InterPro" id="IPR001104">
    <property type="entry name" value="3-oxo-5_a-steroid_4-DH_C"/>
</dbReference>
<keyword evidence="13" id="KW-1185">Reference proteome</keyword>
<dbReference type="PROSITE" id="PS50244">
    <property type="entry name" value="S5A_REDUCTASE"/>
    <property type="match status" value="1"/>
</dbReference>
<dbReference type="InterPro" id="IPR039357">
    <property type="entry name" value="SRD5A/TECR"/>
</dbReference>
<dbReference type="RefSeq" id="XP_012649685.1">
    <property type="nucleotide sequence ID" value="XM_012794231.1"/>
</dbReference>
<keyword evidence="9 10" id="KW-0472">Membrane</keyword>